<dbReference type="Proteomes" id="UP000248423">
    <property type="component" value="Unassembled WGS sequence"/>
</dbReference>
<gene>
    <name evidence="1" type="ORF">BO78DRAFT_16690</name>
</gene>
<proteinExistence type="predicted"/>
<dbReference type="AlphaFoldDB" id="A0A319DVR0"/>
<reference evidence="1 2" key="1">
    <citation type="submission" date="2018-02" db="EMBL/GenBank/DDBJ databases">
        <title>The genomes of Aspergillus section Nigri reveals drivers in fungal speciation.</title>
        <authorList>
            <consortium name="DOE Joint Genome Institute"/>
            <person name="Vesth T.C."/>
            <person name="Nybo J."/>
            <person name="Theobald S."/>
            <person name="Brandl J."/>
            <person name="Frisvad J.C."/>
            <person name="Nielsen K.F."/>
            <person name="Lyhne E.K."/>
            <person name="Kogle M.E."/>
            <person name="Kuo A."/>
            <person name="Riley R."/>
            <person name="Clum A."/>
            <person name="Nolan M."/>
            <person name="Lipzen A."/>
            <person name="Salamov A."/>
            <person name="Henrissat B."/>
            <person name="Wiebenga A."/>
            <person name="De vries R.P."/>
            <person name="Grigoriev I.V."/>
            <person name="Mortensen U.H."/>
            <person name="Andersen M.R."/>
            <person name="Baker S.E."/>
        </authorList>
    </citation>
    <scope>NUCLEOTIDE SEQUENCE [LARGE SCALE GENOMIC DNA]</scope>
    <source>
        <strain evidence="1 2">CBS 121057</strain>
    </source>
</reference>
<dbReference type="OrthoDB" id="76567at2759"/>
<sequence>MATEQANETPCTYDPLVALPERYFHTVWTNPENLTTFVFNILLTTKTVGQIVWVEDLTNDGREFIASNVLPDQQAFVFQGTTAVLRFVSWECQRATRHITAMLFRQPFIASSGQKLGSVASEACLRPSLETAKQPDRCYFPSVRLLNSPPFTWPSFVMETGIVGWLDLLRNDVRWWFQHSAGRTHTVMLLIVNPVLQVVYLEQWQLCNTQTPICVLQKTIGSMEVGGNDIQFDTAKLMDVAPICLPRFVVKWRDLMDSLEEAFFLRPASNSVSHRYPG</sequence>
<evidence type="ECO:0000313" key="1">
    <source>
        <dbReference type="EMBL" id="PYI01390.1"/>
    </source>
</evidence>
<dbReference type="VEuPathDB" id="FungiDB:BO78DRAFT_16690"/>
<evidence type="ECO:0000313" key="2">
    <source>
        <dbReference type="Proteomes" id="UP000248423"/>
    </source>
</evidence>
<protein>
    <submittedName>
        <fullName evidence="1">Uncharacterized protein</fullName>
    </submittedName>
</protein>
<name>A0A319DVR0_ASPSB</name>
<dbReference type="EMBL" id="KZ826416">
    <property type="protein sequence ID" value="PYI01390.1"/>
    <property type="molecule type" value="Genomic_DNA"/>
</dbReference>
<organism evidence="1 2">
    <name type="scientific">Aspergillus sclerotiicarbonarius (strain CBS 121057 / IBT 28362)</name>
    <dbReference type="NCBI Taxonomy" id="1448318"/>
    <lineage>
        <taxon>Eukaryota</taxon>
        <taxon>Fungi</taxon>
        <taxon>Dikarya</taxon>
        <taxon>Ascomycota</taxon>
        <taxon>Pezizomycotina</taxon>
        <taxon>Eurotiomycetes</taxon>
        <taxon>Eurotiomycetidae</taxon>
        <taxon>Eurotiales</taxon>
        <taxon>Aspergillaceae</taxon>
        <taxon>Aspergillus</taxon>
        <taxon>Aspergillus subgen. Circumdati</taxon>
    </lineage>
</organism>
<accession>A0A319DVR0</accession>
<keyword evidence="2" id="KW-1185">Reference proteome</keyword>